<dbReference type="InterPro" id="IPR018060">
    <property type="entry name" value="HTH_AraC"/>
</dbReference>
<dbReference type="GO" id="GO:0003700">
    <property type="term" value="F:DNA-binding transcription factor activity"/>
    <property type="evidence" value="ECO:0007669"/>
    <property type="project" value="InterPro"/>
</dbReference>
<name>A0A0T9MY44_YERIN</name>
<evidence type="ECO:0000313" key="6">
    <source>
        <dbReference type="EMBL" id="QGR70014.1"/>
    </source>
</evidence>
<dbReference type="RefSeq" id="WP_005189847.1">
    <property type="nucleotide sequence ID" value="NZ_CABHXJ010000098.1"/>
</dbReference>
<reference evidence="5 7" key="1">
    <citation type="submission" date="2015-03" db="EMBL/GenBank/DDBJ databases">
        <authorList>
            <person name="Murphy D."/>
        </authorList>
    </citation>
    <scope>NUCLEOTIDE SEQUENCE [LARGE SCALE GENOMIC DNA]</scope>
    <source>
        <strain evidence="5 7">BR165/97</strain>
    </source>
</reference>
<reference evidence="6 8" key="2">
    <citation type="submission" date="2019-11" db="EMBL/GenBank/DDBJ databases">
        <title>FDA dAtabase for Regulatory Grade micrObial Sequences (FDA-ARGOS): Supporting development and validation of Infectious Disease Dx tests.</title>
        <authorList>
            <person name="Patel R."/>
            <person name="Rucinski S."/>
            <person name="Tallon L."/>
            <person name="Sadzewicz L."/>
            <person name="Vavikolanu K."/>
            <person name="Mehta A."/>
            <person name="Aluvathingal J."/>
            <person name="Nadendla S."/>
            <person name="Nandy P."/>
            <person name="Geyer C."/>
            <person name="Yan Y."/>
            <person name="Sichtig H."/>
        </authorList>
    </citation>
    <scope>NUCLEOTIDE SEQUENCE [LARGE SCALE GENOMIC DNA]</scope>
    <source>
        <strain evidence="6 8">FDAARGOS_729</strain>
    </source>
</reference>
<dbReference type="Pfam" id="PF12833">
    <property type="entry name" value="HTH_18"/>
    <property type="match status" value="1"/>
</dbReference>
<dbReference type="STRING" id="631.CH53_2523"/>
<dbReference type="GO" id="GO:0043565">
    <property type="term" value="F:sequence-specific DNA binding"/>
    <property type="evidence" value="ECO:0007669"/>
    <property type="project" value="InterPro"/>
</dbReference>
<dbReference type="EMBL" id="CPZJ01000023">
    <property type="protein sequence ID" value="CNG59871.1"/>
    <property type="molecule type" value="Genomic_DNA"/>
</dbReference>
<dbReference type="InterPro" id="IPR050204">
    <property type="entry name" value="AraC_XylS_family_regulators"/>
</dbReference>
<proteinExistence type="predicted"/>
<dbReference type="OrthoDB" id="6003540at2"/>
<evidence type="ECO:0000259" key="4">
    <source>
        <dbReference type="PROSITE" id="PS01124"/>
    </source>
</evidence>
<keyword evidence="2" id="KW-0238">DNA-binding</keyword>
<dbReference type="GeneID" id="58045850"/>
<dbReference type="Proteomes" id="UP000038750">
    <property type="component" value="Unassembled WGS sequence"/>
</dbReference>
<keyword evidence="8" id="KW-1185">Reference proteome</keyword>
<evidence type="ECO:0000256" key="2">
    <source>
        <dbReference type="ARBA" id="ARBA00023125"/>
    </source>
</evidence>
<protein>
    <submittedName>
        <fullName evidence="5 6">Transcriptional regulator EutR</fullName>
    </submittedName>
</protein>
<accession>A0A0T9MY44</accession>
<dbReference type="PANTHER" id="PTHR46796:SF12">
    <property type="entry name" value="HTH-TYPE DNA-BINDING TRANSCRIPTIONAL ACTIVATOR EUTR"/>
    <property type="match status" value="1"/>
</dbReference>
<dbReference type="AlphaFoldDB" id="A0A0T9MY44"/>
<dbReference type="SUPFAM" id="SSF46689">
    <property type="entry name" value="Homeodomain-like"/>
    <property type="match status" value="1"/>
</dbReference>
<dbReference type="SMART" id="SM00342">
    <property type="entry name" value="HTH_ARAC"/>
    <property type="match status" value="1"/>
</dbReference>
<evidence type="ECO:0000313" key="8">
    <source>
        <dbReference type="Proteomes" id="UP000424966"/>
    </source>
</evidence>
<dbReference type="Proteomes" id="UP000424966">
    <property type="component" value="Chromosome"/>
</dbReference>
<dbReference type="InterPro" id="IPR009057">
    <property type="entry name" value="Homeodomain-like_sf"/>
</dbReference>
<dbReference type="PANTHER" id="PTHR46796">
    <property type="entry name" value="HTH-TYPE TRANSCRIPTIONAL ACTIVATOR RHAS-RELATED"/>
    <property type="match status" value="1"/>
</dbReference>
<gene>
    <name evidence="6" type="primary">eutR</name>
    <name evidence="5" type="ORF">ERS008530_04155</name>
    <name evidence="6" type="ORF">FOC37_06270</name>
</gene>
<evidence type="ECO:0000313" key="5">
    <source>
        <dbReference type="EMBL" id="CNG59871.1"/>
    </source>
</evidence>
<dbReference type="Gene3D" id="1.10.10.60">
    <property type="entry name" value="Homeodomain-like"/>
    <property type="match status" value="1"/>
</dbReference>
<evidence type="ECO:0000313" key="7">
    <source>
        <dbReference type="Proteomes" id="UP000038750"/>
    </source>
</evidence>
<dbReference type="PROSITE" id="PS00041">
    <property type="entry name" value="HTH_ARAC_FAMILY_1"/>
    <property type="match status" value="1"/>
</dbReference>
<keyword evidence="3" id="KW-0804">Transcription</keyword>
<feature type="domain" description="HTH araC/xylS-type" evidence="4">
    <location>
        <begin position="242"/>
        <end position="343"/>
    </location>
</feature>
<evidence type="ECO:0000256" key="3">
    <source>
        <dbReference type="ARBA" id="ARBA00023163"/>
    </source>
</evidence>
<organism evidence="5 7">
    <name type="scientific">Yersinia intermedia</name>
    <dbReference type="NCBI Taxonomy" id="631"/>
    <lineage>
        <taxon>Bacteria</taxon>
        <taxon>Pseudomonadati</taxon>
        <taxon>Pseudomonadota</taxon>
        <taxon>Gammaproteobacteria</taxon>
        <taxon>Enterobacterales</taxon>
        <taxon>Yersiniaceae</taxon>
        <taxon>Yersinia</taxon>
    </lineage>
</organism>
<dbReference type="InterPro" id="IPR018062">
    <property type="entry name" value="HTH_AraC-typ_CS"/>
</dbReference>
<dbReference type="EMBL" id="CP046294">
    <property type="protein sequence ID" value="QGR70014.1"/>
    <property type="molecule type" value="Genomic_DNA"/>
</dbReference>
<dbReference type="eggNOG" id="COG2207">
    <property type="taxonomic scope" value="Bacteria"/>
</dbReference>
<keyword evidence="1" id="KW-0805">Transcription regulation</keyword>
<sequence length="349" mass="40042">MKKKPELDLHHLFSGEIDPENCKPLVEQENVHQRKSQDVYEHACTITAWQQLYDQLHPGKFKGELTEILFDGVQIFREYTSLALRQSCMVWPDAFWFGIPELKGEHGFIGAQPLDLQEIAVRPGGKEFELSTPDDYTILGVVVSHDMLFNHAASLLDPDRLLQLLNSNPALEVNAYQKEFLWYFINQVLLHGSVDPECMQLANVRKVLCHNLLTAMTNLLEGAQPVSTRQVHSRINYRHLVSQAREYLLSQSSEPVTVLDLCRELYVSRRTLQNGFHQVLGIGPNAWLKALRLNAVRRELVSPYSECRTVKDAAMQWGFWHLSQFAIDYQRLFNEKPSASLAARGTRFI</sequence>
<dbReference type="NCBIfam" id="NF007522">
    <property type="entry name" value="PRK10130.1"/>
    <property type="match status" value="1"/>
</dbReference>
<evidence type="ECO:0000256" key="1">
    <source>
        <dbReference type="ARBA" id="ARBA00023015"/>
    </source>
</evidence>
<dbReference type="PROSITE" id="PS01124">
    <property type="entry name" value="HTH_ARAC_FAMILY_2"/>
    <property type="match status" value="1"/>
</dbReference>